<keyword evidence="2" id="KW-1185">Reference proteome</keyword>
<proteinExistence type="predicted"/>
<dbReference type="Proteomes" id="UP000053593">
    <property type="component" value="Unassembled WGS sequence"/>
</dbReference>
<protein>
    <submittedName>
        <fullName evidence="1">Uncharacterized protein</fullName>
    </submittedName>
</protein>
<accession>A0A0D0C7S0</accession>
<organism evidence="1 2">
    <name type="scientific">Collybiopsis luxurians FD-317 M1</name>
    <dbReference type="NCBI Taxonomy" id="944289"/>
    <lineage>
        <taxon>Eukaryota</taxon>
        <taxon>Fungi</taxon>
        <taxon>Dikarya</taxon>
        <taxon>Basidiomycota</taxon>
        <taxon>Agaricomycotina</taxon>
        <taxon>Agaricomycetes</taxon>
        <taxon>Agaricomycetidae</taxon>
        <taxon>Agaricales</taxon>
        <taxon>Marasmiineae</taxon>
        <taxon>Omphalotaceae</taxon>
        <taxon>Collybiopsis</taxon>
        <taxon>Collybiopsis luxurians</taxon>
    </lineage>
</organism>
<name>A0A0D0C7S0_9AGAR</name>
<reference evidence="1 2" key="1">
    <citation type="submission" date="2014-04" db="EMBL/GenBank/DDBJ databases">
        <title>Evolutionary Origins and Diversification of the Mycorrhizal Mutualists.</title>
        <authorList>
            <consortium name="DOE Joint Genome Institute"/>
            <consortium name="Mycorrhizal Genomics Consortium"/>
            <person name="Kohler A."/>
            <person name="Kuo A."/>
            <person name="Nagy L.G."/>
            <person name="Floudas D."/>
            <person name="Copeland A."/>
            <person name="Barry K.W."/>
            <person name="Cichocki N."/>
            <person name="Veneault-Fourrey C."/>
            <person name="LaButti K."/>
            <person name="Lindquist E.A."/>
            <person name="Lipzen A."/>
            <person name="Lundell T."/>
            <person name="Morin E."/>
            <person name="Murat C."/>
            <person name="Riley R."/>
            <person name="Ohm R."/>
            <person name="Sun H."/>
            <person name="Tunlid A."/>
            <person name="Henrissat B."/>
            <person name="Grigoriev I.V."/>
            <person name="Hibbett D.S."/>
            <person name="Martin F."/>
        </authorList>
    </citation>
    <scope>NUCLEOTIDE SEQUENCE [LARGE SCALE GENOMIC DNA]</scope>
    <source>
        <strain evidence="1 2">FD-317 M1</strain>
    </source>
</reference>
<evidence type="ECO:0000313" key="2">
    <source>
        <dbReference type="Proteomes" id="UP000053593"/>
    </source>
</evidence>
<dbReference type="EMBL" id="KN834821">
    <property type="protein sequence ID" value="KIK53972.1"/>
    <property type="molecule type" value="Genomic_DNA"/>
</dbReference>
<dbReference type="HOGENOM" id="CLU_2558515_0_0_1"/>
<evidence type="ECO:0000313" key="1">
    <source>
        <dbReference type="EMBL" id="KIK53972.1"/>
    </source>
</evidence>
<dbReference type="AlphaFoldDB" id="A0A0D0C7S0"/>
<gene>
    <name evidence="1" type="ORF">GYMLUDRAFT_921026</name>
</gene>
<sequence length="82" mass="9509">MTMLRNRLYNARRHCSRRLFHLLAFLNLGSSSLPFAKNLSILGLIIDCLVRRILVFHKLFNAIVDSIGEGVFYFVDNSFLFC</sequence>